<dbReference type="PANTHER" id="PTHR32347">
    <property type="entry name" value="EFFLUX SYSTEM COMPONENT YKNX-RELATED"/>
    <property type="match status" value="1"/>
</dbReference>
<dbReference type="GO" id="GO:0030313">
    <property type="term" value="C:cell envelope"/>
    <property type="evidence" value="ECO:0007669"/>
    <property type="project" value="UniProtKB-SubCell"/>
</dbReference>
<comment type="caution">
    <text evidence="4">The sequence shown here is derived from an EMBL/GenBank/DDBJ whole genome shotgun (WGS) entry which is preliminary data.</text>
</comment>
<dbReference type="RefSeq" id="WP_112747354.1">
    <property type="nucleotide sequence ID" value="NZ_QMFY01000006.1"/>
</dbReference>
<dbReference type="PANTHER" id="PTHR32347:SF23">
    <property type="entry name" value="BLL5650 PROTEIN"/>
    <property type="match status" value="1"/>
</dbReference>
<keyword evidence="5" id="KW-1185">Reference proteome</keyword>
<name>A0A364Y1G9_9BACT</name>
<evidence type="ECO:0000313" key="5">
    <source>
        <dbReference type="Proteomes" id="UP000251889"/>
    </source>
</evidence>
<evidence type="ECO:0000256" key="2">
    <source>
        <dbReference type="ARBA" id="ARBA00023054"/>
    </source>
</evidence>
<keyword evidence="3" id="KW-0812">Transmembrane</keyword>
<evidence type="ECO:0000313" key="4">
    <source>
        <dbReference type="EMBL" id="RAW00554.1"/>
    </source>
</evidence>
<sequence>MKQQSGFNWYYVFIGLLFVGMIYISGRYFKGSTSSSVGIASSKEYKINAEKASIVKSVLVVPGQQVKMGDLLMELSSTALDIEIEKLQDRLEVMRGEQQVKAKNVESKIAYIVADEGIVDEELEAEISQTQSEIELNRKLTKAFVKDSVSDDSKSPLQVKINSLREQQRKHQSAVDIKISDLQKDHALDQTQLINQIRLSERELALLLEEKKKLSKYAMNDGVIGNVYIKTGEQVNAFTPLLSVTPLRPAAVVAYLVGPKTSQFDVGSKVTVKAYGLQSANEVGGKVIGYGSVTELPEILQKSTAIKAFGREVFIEIEGNNELANGQKVLVK</sequence>
<feature type="transmembrane region" description="Helical" evidence="3">
    <location>
        <begin position="7"/>
        <end position="26"/>
    </location>
</feature>
<keyword evidence="3" id="KW-0472">Membrane</keyword>
<dbReference type="Gene3D" id="2.40.50.100">
    <property type="match status" value="1"/>
</dbReference>
<dbReference type="AlphaFoldDB" id="A0A364Y1G9"/>
<keyword evidence="3" id="KW-1133">Transmembrane helix</keyword>
<evidence type="ECO:0000256" key="1">
    <source>
        <dbReference type="ARBA" id="ARBA00004196"/>
    </source>
</evidence>
<dbReference type="InterPro" id="IPR050465">
    <property type="entry name" value="UPF0194_transport"/>
</dbReference>
<evidence type="ECO:0008006" key="6">
    <source>
        <dbReference type="Google" id="ProtNLM"/>
    </source>
</evidence>
<dbReference type="EMBL" id="QMFY01000006">
    <property type="protein sequence ID" value="RAW00554.1"/>
    <property type="molecule type" value="Genomic_DNA"/>
</dbReference>
<reference evidence="4 5" key="1">
    <citation type="submission" date="2018-06" db="EMBL/GenBank/DDBJ databases">
        <title>Chryseolinea flavus sp. nov., a member of the phylum Bacteroidetes isolated from soil.</title>
        <authorList>
            <person name="Li Y."/>
            <person name="Wang J."/>
        </authorList>
    </citation>
    <scope>NUCLEOTIDE SEQUENCE [LARGE SCALE GENOMIC DNA]</scope>
    <source>
        <strain evidence="4 5">SDU1-6</strain>
    </source>
</reference>
<evidence type="ECO:0000256" key="3">
    <source>
        <dbReference type="SAM" id="Phobius"/>
    </source>
</evidence>
<organism evidence="4 5">
    <name type="scientific">Pseudochryseolinea flava</name>
    <dbReference type="NCBI Taxonomy" id="2059302"/>
    <lineage>
        <taxon>Bacteria</taxon>
        <taxon>Pseudomonadati</taxon>
        <taxon>Bacteroidota</taxon>
        <taxon>Cytophagia</taxon>
        <taxon>Cytophagales</taxon>
        <taxon>Fulvivirgaceae</taxon>
        <taxon>Pseudochryseolinea</taxon>
    </lineage>
</organism>
<accession>A0A364Y1G9</accession>
<protein>
    <recommendedName>
        <fullName evidence="6">Membrane fusion protein biotin-lipoyl like domain-containing protein</fullName>
    </recommendedName>
</protein>
<comment type="subcellular location">
    <subcellularLocation>
        <location evidence="1">Cell envelope</location>
    </subcellularLocation>
</comment>
<dbReference type="Proteomes" id="UP000251889">
    <property type="component" value="Unassembled WGS sequence"/>
</dbReference>
<proteinExistence type="predicted"/>
<keyword evidence="2" id="KW-0175">Coiled coil</keyword>
<dbReference type="OrthoDB" id="9810504at2"/>
<gene>
    <name evidence="4" type="ORF">DQQ10_13220</name>
</gene>